<organism evidence="1 2">
    <name type="scientific">Cryptolaemus montrouzieri</name>
    <dbReference type="NCBI Taxonomy" id="559131"/>
    <lineage>
        <taxon>Eukaryota</taxon>
        <taxon>Metazoa</taxon>
        <taxon>Ecdysozoa</taxon>
        <taxon>Arthropoda</taxon>
        <taxon>Hexapoda</taxon>
        <taxon>Insecta</taxon>
        <taxon>Pterygota</taxon>
        <taxon>Neoptera</taxon>
        <taxon>Endopterygota</taxon>
        <taxon>Coleoptera</taxon>
        <taxon>Polyphaga</taxon>
        <taxon>Cucujiformia</taxon>
        <taxon>Coccinelloidea</taxon>
        <taxon>Coccinellidae</taxon>
        <taxon>Scymninae</taxon>
        <taxon>Scymnini</taxon>
        <taxon>Cryptolaemus</taxon>
    </lineage>
</organism>
<dbReference type="AlphaFoldDB" id="A0ABD2P887"/>
<accession>A0ABD2P887</accession>
<evidence type="ECO:0000313" key="1">
    <source>
        <dbReference type="EMBL" id="KAL3286896.1"/>
    </source>
</evidence>
<name>A0ABD2P887_9CUCU</name>
<reference evidence="1 2" key="1">
    <citation type="journal article" date="2021" name="BMC Biol.">
        <title>Horizontally acquired antibacterial genes associated with adaptive radiation of ladybird beetles.</title>
        <authorList>
            <person name="Li H.S."/>
            <person name="Tang X.F."/>
            <person name="Huang Y.H."/>
            <person name="Xu Z.Y."/>
            <person name="Chen M.L."/>
            <person name="Du X.Y."/>
            <person name="Qiu B.Y."/>
            <person name="Chen P.T."/>
            <person name="Zhang W."/>
            <person name="Slipinski A."/>
            <person name="Escalona H.E."/>
            <person name="Waterhouse R.M."/>
            <person name="Zwick A."/>
            <person name="Pang H."/>
        </authorList>
    </citation>
    <scope>NUCLEOTIDE SEQUENCE [LARGE SCALE GENOMIC DNA]</scope>
    <source>
        <strain evidence="1">SYSU2018</strain>
    </source>
</reference>
<dbReference type="Proteomes" id="UP001516400">
    <property type="component" value="Unassembled WGS sequence"/>
</dbReference>
<evidence type="ECO:0000313" key="2">
    <source>
        <dbReference type="Proteomes" id="UP001516400"/>
    </source>
</evidence>
<comment type="caution">
    <text evidence="1">The sequence shown here is derived from an EMBL/GenBank/DDBJ whole genome shotgun (WGS) entry which is preliminary data.</text>
</comment>
<sequence length="70" mass="8343">MSKRFIYSKNRREYCTKKKKTKKDETFEESISDIVNNSFTGTKVDIKKKKKKNIGFLKKQKLVKKLLPKT</sequence>
<gene>
    <name evidence="1" type="ORF">HHI36_001383</name>
</gene>
<dbReference type="EMBL" id="JABFTP020000185">
    <property type="protein sequence ID" value="KAL3286896.1"/>
    <property type="molecule type" value="Genomic_DNA"/>
</dbReference>
<keyword evidence="2" id="KW-1185">Reference proteome</keyword>
<protein>
    <submittedName>
        <fullName evidence="1">Uncharacterized protein</fullName>
    </submittedName>
</protein>
<proteinExistence type="predicted"/>